<keyword evidence="8" id="KW-0479">Metal-binding</keyword>
<name>A0A7X9YIE1_9ACTN</name>
<dbReference type="Pfam" id="PF18671">
    <property type="entry name" value="4HPAD_g_N"/>
    <property type="match status" value="1"/>
</dbReference>
<evidence type="ECO:0000256" key="10">
    <source>
        <dbReference type="ARBA" id="ARBA00023014"/>
    </source>
</evidence>
<evidence type="ECO:0000256" key="13">
    <source>
        <dbReference type="ARBA" id="ARBA00032959"/>
    </source>
</evidence>
<dbReference type="Proteomes" id="UP000546970">
    <property type="component" value="Unassembled WGS sequence"/>
</dbReference>
<evidence type="ECO:0000256" key="12">
    <source>
        <dbReference type="ARBA" id="ARBA00029987"/>
    </source>
</evidence>
<dbReference type="GO" id="GO:0046872">
    <property type="term" value="F:metal ion binding"/>
    <property type="evidence" value="ECO:0007669"/>
    <property type="project" value="UniProtKB-KW"/>
</dbReference>
<dbReference type="EMBL" id="JABBCP010000008">
    <property type="protein sequence ID" value="NMF56432.1"/>
    <property type="molecule type" value="Genomic_DNA"/>
</dbReference>
<dbReference type="AlphaFoldDB" id="A0A7X9YIE1"/>
<gene>
    <name evidence="16" type="primary">hpdC</name>
    <name evidence="16" type="ORF">HF320_08870</name>
</gene>
<dbReference type="InterPro" id="IPR053727">
    <property type="entry name" value="HPA_decarboxylase_ss_sf"/>
</dbReference>
<dbReference type="GO" id="GO:0051539">
    <property type="term" value="F:4 iron, 4 sulfur cluster binding"/>
    <property type="evidence" value="ECO:0007669"/>
    <property type="project" value="UniProtKB-KW"/>
</dbReference>
<dbReference type="Pfam" id="PF18524">
    <property type="entry name" value="HPIP_like"/>
    <property type="match status" value="1"/>
</dbReference>
<keyword evidence="11" id="KW-0456">Lyase</keyword>
<comment type="caution">
    <text evidence="16">The sequence shown here is derived from an EMBL/GenBank/DDBJ whole genome shotgun (WGS) entry which is preliminary data.</text>
</comment>
<evidence type="ECO:0000313" key="16">
    <source>
        <dbReference type="EMBL" id="NMF56432.1"/>
    </source>
</evidence>
<evidence type="ECO:0000256" key="6">
    <source>
        <dbReference type="ARBA" id="ARBA00013463"/>
    </source>
</evidence>
<dbReference type="EC" id="4.1.1.83" evidence="5"/>
<protein>
    <recommendedName>
        <fullName evidence="6">4-hydroxyphenylacetate decarboxylase small subunit</fullName>
        <ecNumber evidence="5">4.1.1.83</ecNumber>
    </recommendedName>
    <alternativeName>
        <fullName evidence="12">4-hydroxyphenylacetate decarboxylase gamma subunit</fullName>
    </alternativeName>
    <alternativeName>
        <fullName evidence="13">p-hydroxyphenylacetate decarboxylase small subunit</fullName>
    </alternativeName>
</protein>
<feature type="domain" description="4-hydroxyphenylacetate decarboxylase small gamma subunit C-terminal" evidence="14">
    <location>
        <begin position="44"/>
        <end position="82"/>
    </location>
</feature>
<dbReference type="RefSeq" id="WP_169277984.1">
    <property type="nucleotide sequence ID" value="NZ_JABBCP010000008.1"/>
</dbReference>
<evidence type="ECO:0000256" key="5">
    <source>
        <dbReference type="ARBA" id="ARBA00012283"/>
    </source>
</evidence>
<keyword evidence="7" id="KW-0004">4Fe-4S</keyword>
<comment type="catalytic activity">
    <reaction evidence="2">
        <text>3,4-dihydroxyphenylacetate + H(+) = 4-methylcatechol + CO2</text>
        <dbReference type="Rhea" id="RHEA:62556"/>
        <dbReference type="ChEBI" id="CHEBI:15378"/>
        <dbReference type="ChEBI" id="CHEBI:16526"/>
        <dbReference type="ChEBI" id="CHEBI:17254"/>
        <dbReference type="ChEBI" id="CHEBI:17612"/>
        <dbReference type="EC" id="4.1.1.83"/>
    </reaction>
    <physiologicalReaction direction="left-to-right" evidence="2">
        <dbReference type="Rhea" id="RHEA:62557"/>
    </physiologicalReaction>
</comment>
<dbReference type="InterPro" id="IPR040923">
    <property type="entry name" value="HpdC_C"/>
</dbReference>
<evidence type="ECO:0000256" key="4">
    <source>
        <dbReference type="ARBA" id="ARBA00008904"/>
    </source>
</evidence>
<evidence type="ECO:0000256" key="8">
    <source>
        <dbReference type="ARBA" id="ARBA00022723"/>
    </source>
</evidence>
<keyword evidence="9" id="KW-0408">Iron</keyword>
<evidence type="ECO:0000256" key="1">
    <source>
        <dbReference type="ARBA" id="ARBA00000127"/>
    </source>
</evidence>
<organism evidence="16 17">
    <name type="scientific">Collinsella acetigenes</name>
    <dbReference type="NCBI Taxonomy" id="2713419"/>
    <lineage>
        <taxon>Bacteria</taxon>
        <taxon>Bacillati</taxon>
        <taxon>Actinomycetota</taxon>
        <taxon>Coriobacteriia</taxon>
        <taxon>Coriobacteriales</taxon>
        <taxon>Coriobacteriaceae</taxon>
        <taxon>Collinsella</taxon>
    </lineage>
</organism>
<dbReference type="GO" id="GO:0043722">
    <property type="term" value="F:4-hydroxyphenylacetate decarboxylase activity"/>
    <property type="evidence" value="ECO:0007669"/>
    <property type="project" value="UniProtKB-EC"/>
</dbReference>
<dbReference type="InterPro" id="IPR041125">
    <property type="entry name" value="4HPAD_g_N"/>
</dbReference>
<comment type="similarity">
    <text evidence="4">Belongs to the HPA decarboxylase small subunit family.</text>
</comment>
<evidence type="ECO:0000259" key="14">
    <source>
        <dbReference type="Pfam" id="PF18524"/>
    </source>
</evidence>
<evidence type="ECO:0000256" key="3">
    <source>
        <dbReference type="ARBA" id="ARBA00001966"/>
    </source>
</evidence>
<evidence type="ECO:0000259" key="15">
    <source>
        <dbReference type="Pfam" id="PF18671"/>
    </source>
</evidence>
<keyword evidence="10" id="KW-0411">Iron-sulfur</keyword>
<sequence length="86" mass="9484">MKHYECKHFLALDCEKGMCAVSRMIVPLDGEGSDACPHFECGKLCKFCAKFHDADSHGIGTCSGFEKETWAYGDCGAFCCENFENA</sequence>
<reference evidence="16 17" key="1">
    <citation type="submission" date="2020-04" db="EMBL/GenBank/DDBJ databases">
        <title>Collinsella sp. KGMB02528 nov., an anaerobic actinobacterium isolated from human feces.</title>
        <authorList>
            <person name="Han K.-I."/>
            <person name="Eom M.K."/>
            <person name="Kim J.-S."/>
            <person name="Lee K.C."/>
            <person name="Suh M.K."/>
            <person name="Park S.-H."/>
            <person name="Lee J.H."/>
            <person name="Kang S.W."/>
            <person name="Park J.-E."/>
            <person name="Oh B.S."/>
            <person name="Yu S.Y."/>
            <person name="Choi S.-H."/>
            <person name="Lee D.H."/>
            <person name="Yoon H."/>
            <person name="Kim B.-Y."/>
            <person name="Lee J.H."/>
            <person name="Lee J.-S."/>
        </authorList>
    </citation>
    <scope>NUCLEOTIDE SEQUENCE [LARGE SCALE GENOMIC DNA]</scope>
    <source>
        <strain evidence="16 17">KGMB02528</strain>
    </source>
</reference>
<proteinExistence type="inferred from homology"/>
<dbReference type="NCBIfam" id="NF033716">
    <property type="entry name" value="glycyl_HPDL_Sma"/>
    <property type="match status" value="1"/>
</dbReference>
<comment type="cofactor">
    <cofactor evidence="3">
        <name>[4Fe-4S] cluster</name>
        <dbReference type="ChEBI" id="CHEBI:49883"/>
    </cofactor>
</comment>
<comment type="catalytic activity">
    <reaction evidence="1">
        <text>4-hydroxyphenylacetate + H(+) = 4-methylphenol + CO2</text>
        <dbReference type="Rhea" id="RHEA:22732"/>
        <dbReference type="ChEBI" id="CHEBI:15378"/>
        <dbReference type="ChEBI" id="CHEBI:16526"/>
        <dbReference type="ChEBI" id="CHEBI:17847"/>
        <dbReference type="ChEBI" id="CHEBI:48999"/>
        <dbReference type="EC" id="4.1.1.83"/>
    </reaction>
    <physiologicalReaction direction="left-to-right" evidence="1">
        <dbReference type="Rhea" id="RHEA:22733"/>
    </physiologicalReaction>
</comment>
<evidence type="ECO:0000256" key="7">
    <source>
        <dbReference type="ARBA" id="ARBA00022485"/>
    </source>
</evidence>
<keyword evidence="17" id="KW-1185">Reference proteome</keyword>
<evidence type="ECO:0000313" key="17">
    <source>
        <dbReference type="Proteomes" id="UP000546970"/>
    </source>
</evidence>
<dbReference type="Gene3D" id="2.20.70.100">
    <property type="match status" value="2"/>
</dbReference>
<feature type="domain" description="4-hydroxyphenylacetate decarboxylase small gamma subunit N-terminal" evidence="15">
    <location>
        <begin position="1"/>
        <end position="31"/>
    </location>
</feature>
<accession>A0A7X9YIE1</accession>
<evidence type="ECO:0000256" key="2">
    <source>
        <dbReference type="ARBA" id="ARBA00001088"/>
    </source>
</evidence>
<evidence type="ECO:0000256" key="11">
    <source>
        <dbReference type="ARBA" id="ARBA00023239"/>
    </source>
</evidence>
<evidence type="ECO:0000256" key="9">
    <source>
        <dbReference type="ARBA" id="ARBA00023004"/>
    </source>
</evidence>